<name>A0A6A6EHE4_9PEZI</name>
<dbReference type="Gene3D" id="3.20.180.10">
    <property type="entry name" value="PNP-oxidase-like"/>
    <property type="match status" value="1"/>
</dbReference>
<dbReference type="Proteomes" id="UP000800200">
    <property type="component" value="Unassembled WGS sequence"/>
</dbReference>
<keyword evidence="1" id="KW-0472">Membrane</keyword>
<dbReference type="SUPFAM" id="SSF50475">
    <property type="entry name" value="FMN-binding split barrel"/>
    <property type="match status" value="1"/>
</dbReference>
<evidence type="ECO:0000313" key="4">
    <source>
        <dbReference type="Proteomes" id="UP000800200"/>
    </source>
</evidence>
<gene>
    <name evidence="3" type="ORF">K469DRAFT_559832</name>
</gene>
<feature type="domain" description="DUF2470" evidence="2">
    <location>
        <begin position="12"/>
        <end position="85"/>
    </location>
</feature>
<dbReference type="Pfam" id="PF10615">
    <property type="entry name" value="DUF2470"/>
    <property type="match status" value="1"/>
</dbReference>
<keyword evidence="4" id="KW-1185">Reference proteome</keyword>
<evidence type="ECO:0000259" key="2">
    <source>
        <dbReference type="Pfam" id="PF10615"/>
    </source>
</evidence>
<reference evidence="3" key="1">
    <citation type="journal article" date="2020" name="Stud. Mycol.">
        <title>101 Dothideomycetes genomes: a test case for predicting lifestyles and emergence of pathogens.</title>
        <authorList>
            <person name="Haridas S."/>
            <person name="Albert R."/>
            <person name="Binder M."/>
            <person name="Bloem J."/>
            <person name="Labutti K."/>
            <person name="Salamov A."/>
            <person name="Andreopoulos B."/>
            <person name="Baker S."/>
            <person name="Barry K."/>
            <person name="Bills G."/>
            <person name="Bluhm B."/>
            <person name="Cannon C."/>
            <person name="Castanera R."/>
            <person name="Culley D."/>
            <person name="Daum C."/>
            <person name="Ezra D."/>
            <person name="Gonzalez J."/>
            <person name="Henrissat B."/>
            <person name="Kuo A."/>
            <person name="Liang C."/>
            <person name="Lipzen A."/>
            <person name="Lutzoni F."/>
            <person name="Magnuson J."/>
            <person name="Mondo S."/>
            <person name="Nolan M."/>
            <person name="Ohm R."/>
            <person name="Pangilinan J."/>
            <person name="Park H.-J."/>
            <person name="Ramirez L."/>
            <person name="Alfaro M."/>
            <person name="Sun H."/>
            <person name="Tritt A."/>
            <person name="Yoshinaga Y."/>
            <person name="Zwiers L.-H."/>
            <person name="Turgeon B."/>
            <person name="Goodwin S."/>
            <person name="Spatafora J."/>
            <person name="Crous P."/>
            <person name="Grigoriev I."/>
        </authorList>
    </citation>
    <scope>NUCLEOTIDE SEQUENCE</scope>
    <source>
        <strain evidence="3">CBS 207.26</strain>
    </source>
</reference>
<dbReference type="PANTHER" id="PTHR37783">
    <property type="entry name" value="MEMBRANE PROTEIN, PUTATIVE (AFU_ORTHOLOGUE AFUA_1G04315)-RELATED"/>
    <property type="match status" value="1"/>
</dbReference>
<evidence type="ECO:0000313" key="3">
    <source>
        <dbReference type="EMBL" id="KAF2190723.1"/>
    </source>
</evidence>
<feature type="transmembrane region" description="Helical" evidence="1">
    <location>
        <begin position="149"/>
        <end position="170"/>
    </location>
</feature>
<organism evidence="3 4">
    <name type="scientific">Zopfia rhizophila CBS 207.26</name>
    <dbReference type="NCBI Taxonomy" id="1314779"/>
    <lineage>
        <taxon>Eukaryota</taxon>
        <taxon>Fungi</taxon>
        <taxon>Dikarya</taxon>
        <taxon>Ascomycota</taxon>
        <taxon>Pezizomycotina</taxon>
        <taxon>Dothideomycetes</taxon>
        <taxon>Dothideomycetes incertae sedis</taxon>
        <taxon>Zopfiaceae</taxon>
        <taxon>Zopfia</taxon>
    </lineage>
</organism>
<dbReference type="InterPro" id="IPR019595">
    <property type="entry name" value="DUF2470"/>
</dbReference>
<dbReference type="PANTHER" id="PTHR37783:SF1">
    <property type="entry name" value="MEMBRANE PROTEIN, PUTATIVE (AFU_ORTHOLOGUE AFUA_1G04315)-RELATED"/>
    <property type="match status" value="1"/>
</dbReference>
<sequence length="225" mass="26122">MASTEAQDQAAKDRIIKHMNADHQDSVRRYIEHGFGISSYTARNAQMTDIDLDRMKIVCGSRRIVIPFQPPMKSLRDARERLVQMDKDALQALGRDSITINTFIPPTVHPLHLANFSVCFLTYLAFSRKGNFLPGSLLHDYLLVNFPRFTQFCITIQPFLFLIMVSIHAFETMLMLKKLQRHSVVLFSRVWWYWVGSCFVEGITSFKRLDGLIRAKVKERDSKRH</sequence>
<dbReference type="EMBL" id="ML994618">
    <property type="protein sequence ID" value="KAF2190723.1"/>
    <property type="molecule type" value="Genomic_DNA"/>
</dbReference>
<protein>
    <submittedName>
        <fullName evidence="3">Integral membrane protein-like protein</fullName>
    </submittedName>
</protein>
<proteinExistence type="predicted"/>
<dbReference type="OrthoDB" id="5553410at2759"/>
<dbReference type="AlphaFoldDB" id="A0A6A6EHE4"/>
<evidence type="ECO:0000256" key="1">
    <source>
        <dbReference type="SAM" id="Phobius"/>
    </source>
</evidence>
<dbReference type="InterPro" id="IPR037119">
    <property type="entry name" value="Haem_oxidase_HugZ-like_sf"/>
</dbReference>
<keyword evidence="1" id="KW-1133">Transmembrane helix</keyword>
<accession>A0A6A6EHE4</accession>
<keyword evidence="1" id="KW-0812">Transmembrane</keyword>